<dbReference type="InterPro" id="IPR036631">
    <property type="entry name" value="MGMT_N_sf"/>
</dbReference>
<comment type="subcellular location">
    <subcellularLocation>
        <location evidence="8">Cytoplasm</location>
    </subcellularLocation>
</comment>
<comment type="similarity">
    <text evidence="8">Belongs to the MGMT family.</text>
</comment>
<reference evidence="12" key="1">
    <citation type="journal article" date="2019" name="Int. J. Syst. Evol. Microbiol.">
        <title>The Global Catalogue of Microorganisms (GCM) 10K type strain sequencing project: providing services to taxonomists for standard genome sequencing and annotation.</title>
        <authorList>
            <consortium name="The Broad Institute Genomics Platform"/>
            <consortium name="The Broad Institute Genome Sequencing Center for Infectious Disease"/>
            <person name="Wu L."/>
            <person name="Ma J."/>
        </authorList>
    </citation>
    <scope>NUCLEOTIDE SEQUENCE [LARGE SCALE GENOMIC DNA]</scope>
    <source>
        <strain evidence="12">CCM 8905</strain>
    </source>
</reference>
<comment type="caution">
    <text evidence="11">The sequence shown here is derived from an EMBL/GenBank/DDBJ whole genome shotgun (WGS) entry which is preliminary data.</text>
</comment>
<dbReference type="Pfam" id="PF02870">
    <property type="entry name" value="Methyltransf_1N"/>
    <property type="match status" value="1"/>
</dbReference>
<evidence type="ECO:0000256" key="1">
    <source>
        <dbReference type="ARBA" id="ARBA00001286"/>
    </source>
</evidence>
<keyword evidence="2 8" id="KW-0963">Cytoplasm</keyword>
<gene>
    <name evidence="11" type="ORF">ACFP1G_11735</name>
</gene>
<proteinExistence type="inferred from homology"/>
<dbReference type="SUPFAM" id="SSF46767">
    <property type="entry name" value="Methylated DNA-protein cysteine methyltransferase, C-terminal domain"/>
    <property type="match status" value="1"/>
</dbReference>
<keyword evidence="12" id="KW-1185">Reference proteome</keyword>
<dbReference type="InterPro" id="IPR036388">
    <property type="entry name" value="WH-like_DNA-bd_sf"/>
</dbReference>
<evidence type="ECO:0000256" key="5">
    <source>
        <dbReference type="ARBA" id="ARBA00022763"/>
    </source>
</evidence>
<dbReference type="EC" id="2.1.1.63" evidence="8"/>
<dbReference type="Gene3D" id="3.30.160.70">
    <property type="entry name" value="Methylated DNA-protein cysteine methyltransferase domain"/>
    <property type="match status" value="1"/>
</dbReference>
<dbReference type="NCBIfam" id="TIGR00589">
    <property type="entry name" value="ogt"/>
    <property type="match status" value="1"/>
</dbReference>
<dbReference type="InterPro" id="IPR023546">
    <property type="entry name" value="MGMT"/>
</dbReference>
<dbReference type="InterPro" id="IPR008332">
    <property type="entry name" value="MethylG_MeTrfase_N"/>
</dbReference>
<evidence type="ECO:0000313" key="11">
    <source>
        <dbReference type="EMBL" id="MFC6208134.1"/>
    </source>
</evidence>
<dbReference type="Pfam" id="PF01035">
    <property type="entry name" value="DNA_binding_1"/>
    <property type="match status" value="1"/>
</dbReference>
<dbReference type="HAMAP" id="MF_00772">
    <property type="entry name" value="OGT"/>
    <property type="match status" value="1"/>
</dbReference>
<dbReference type="InterPro" id="IPR001497">
    <property type="entry name" value="MethylDNA_cys_MeTrfase_AS"/>
</dbReference>
<dbReference type="PANTHER" id="PTHR10815">
    <property type="entry name" value="METHYLATED-DNA--PROTEIN-CYSTEINE METHYLTRANSFERASE"/>
    <property type="match status" value="1"/>
</dbReference>
<dbReference type="CDD" id="cd06445">
    <property type="entry name" value="ATase"/>
    <property type="match status" value="1"/>
</dbReference>
<dbReference type="GO" id="GO:0032259">
    <property type="term" value="P:methylation"/>
    <property type="evidence" value="ECO:0007669"/>
    <property type="project" value="UniProtKB-KW"/>
</dbReference>
<accession>A0ABW1SUC0</accession>
<comment type="catalytic activity">
    <reaction evidence="7 8">
        <text>a 6-O-methyl-2'-deoxyguanosine in DNA + L-cysteinyl-[protein] = S-methyl-L-cysteinyl-[protein] + a 2'-deoxyguanosine in DNA</text>
        <dbReference type="Rhea" id="RHEA:24000"/>
        <dbReference type="Rhea" id="RHEA-COMP:10131"/>
        <dbReference type="Rhea" id="RHEA-COMP:10132"/>
        <dbReference type="Rhea" id="RHEA-COMP:11367"/>
        <dbReference type="Rhea" id="RHEA-COMP:11368"/>
        <dbReference type="ChEBI" id="CHEBI:29950"/>
        <dbReference type="ChEBI" id="CHEBI:82612"/>
        <dbReference type="ChEBI" id="CHEBI:85445"/>
        <dbReference type="ChEBI" id="CHEBI:85448"/>
        <dbReference type="EC" id="2.1.1.63"/>
    </reaction>
</comment>
<dbReference type="InterPro" id="IPR036217">
    <property type="entry name" value="MethylDNA_cys_MeTrfase_DNAb"/>
</dbReference>
<keyword evidence="5 8" id="KW-0227">DNA damage</keyword>
<evidence type="ECO:0000256" key="8">
    <source>
        <dbReference type="HAMAP-Rule" id="MF_00772"/>
    </source>
</evidence>
<comment type="miscellaneous">
    <text evidence="8">This enzyme catalyzes only one turnover and therefore is not strictly catalytic. According to one definition, an enzyme is a biocatalyst that acts repeatedly and over many reaction cycles.</text>
</comment>
<protein>
    <recommendedName>
        <fullName evidence="8">Methylated-DNA--protein-cysteine methyltransferase</fullName>
        <ecNumber evidence="8">2.1.1.63</ecNumber>
    </recommendedName>
    <alternativeName>
        <fullName evidence="8">6-O-methylguanine-DNA methyltransferase</fullName>
        <shortName evidence="8">MGMT</shortName>
    </alternativeName>
    <alternativeName>
        <fullName evidence="8">O-6-methylguanine-DNA-alkyltransferase</fullName>
    </alternativeName>
</protein>
<dbReference type="EMBL" id="JBHSSK010000030">
    <property type="protein sequence ID" value="MFC6208134.1"/>
    <property type="molecule type" value="Genomic_DNA"/>
</dbReference>
<dbReference type="Proteomes" id="UP001596254">
    <property type="component" value="Unassembled WGS sequence"/>
</dbReference>
<evidence type="ECO:0000256" key="3">
    <source>
        <dbReference type="ARBA" id="ARBA00022603"/>
    </source>
</evidence>
<feature type="domain" description="Methylguanine DNA methyltransferase ribonuclease-like" evidence="10">
    <location>
        <begin position="7"/>
        <end position="72"/>
    </location>
</feature>
<evidence type="ECO:0000259" key="9">
    <source>
        <dbReference type="Pfam" id="PF01035"/>
    </source>
</evidence>
<feature type="active site" description="Nucleophile; methyl group acceptor" evidence="8">
    <location>
        <position position="132"/>
    </location>
</feature>
<dbReference type="SUPFAM" id="SSF53155">
    <property type="entry name" value="Methylated DNA-protein cysteine methyltransferase domain"/>
    <property type="match status" value="1"/>
</dbReference>
<evidence type="ECO:0000259" key="10">
    <source>
        <dbReference type="Pfam" id="PF02870"/>
    </source>
</evidence>
<name>A0ABW1SUC0_9LACO</name>
<evidence type="ECO:0000256" key="2">
    <source>
        <dbReference type="ARBA" id="ARBA00022490"/>
    </source>
</evidence>
<evidence type="ECO:0000256" key="6">
    <source>
        <dbReference type="ARBA" id="ARBA00023204"/>
    </source>
</evidence>
<organism evidence="11 12">
    <name type="scientific">Levilactobacillus tongjiangensis</name>
    <dbReference type="NCBI Taxonomy" id="2486023"/>
    <lineage>
        <taxon>Bacteria</taxon>
        <taxon>Bacillati</taxon>
        <taxon>Bacillota</taxon>
        <taxon>Bacilli</taxon>
        <taxon>Lactobacillales</taxon>
        <taxon>Lactobacillaceae</taxon>
        <taxon>Levilactobacillus</taxon>
    </lineage>
</organism>
<keyword evidence="4 8" id="KW-0808">Transferase</keyword>
<dbReference type="PROSITE" id="PS00374">
    <property type="entry name" value="MGMT"/>
    <property type="match status" value="1"/>
</dbReference>
<dbReference type="GO" id="GO:0003908">
    <property type="term" value="F:methylated-DNA-[protein]-cysteine S-methyltransferase activity"/>
    <property type="evidence" value="ECO:0007669"/>
    <property type="project" value="UniProtKB-EC"/>
</dbReference>
<comment type="function">
    <text evidence="8">Involved in the cellular defense against the biological effects of O6-methylguanine (O6-MeG) and O4-methylthymine (O4-MeT) in DNA. Repairs the methylated nucleobase in DNA by stoichiometrically transferring the methyl group to a cysteine residue in the enzyme. This is a suicide reaction: the enzyme is irreversibly inactivated.</text>
</comment>
<dbReference type="RefSeq" id="WP_125694599.1">
    <property type="nucleotide sequence ID" value="NZ_JBHSSK010000030.1"/>
</dbReference>
<evidence type="ECO:0000256" key="7">
    <source>
        <dbReference type="ARBA" id="ARBA00049348"/>
    </source>
</evidence>
<evidence type="ECO:0000256" key="4">
    <source>
        <dbReference type="ARBA" id="ARBA00022679"/>
    </source>
</evidence>
<keyword evidence="6 8" id="KW-0234">DNA repair</keyword>
<sequence>MLQKRLTTPLGPVTAMSDGLALTGLWFTDQKYYGSTMPRLTVVSDRPVFDRVQAWLNAYFAGKQPIIDFPVKPQGTPFRQTIWSLLQEIPYGEVRTYGELASLAAEQVGHLVGGQAVGGAVGHNPISIVIPCHRVVAGNGDLTGYAGGLDRKVALLRLEGSLTDAEDRVTFTKN</sequence>
<dbReference type="PANTHER" id="PTHR10815:SF5">
    <property type="entry name" value="METHYLATED-DNA--PROTEIN-CYSTEINE METHYLTRANSFERASE"/>
    <property type="match status" value="1"/>
</dbReference>
<feature type="domain" description="Methylated-DNA-[protein]-cysteine S-methyltransferase DNA binding" evidence="9">
    <location>
        <begin position="77"/>
        <end position="160"/>
    </location>
</feature>
<comment type="catalytic activity">
    <reaction evidence="1 8">
        <text>a 4-O-methyl-thymidine in DNA + L-cysteinyl-[protein] = a thymidine in DNA + S-methyl-L-cysteinyl-[protein]</text>
        <dbReference type="Rhea" id="RHEA:53428"/>
        <dbReference type="Rhea" id="RHEA-COMP:10131"/>
        <dbReference type="Rhea" id="RHEA-COMP:10132"/>
        <dbReference type="Rhea" id="RHEA-COMP:13555"/>
        <dbReference type="Rhea" id="RHEA-COMP:13556"/>
        <dbReference type="ChEBI" id="CHEBI:29950"/>
        <dbReference type="ChEBI" id="CHEBI:82612"/>
        <dbReference type="ChEBI" id="CHEBI:137386"/>
        <dbReference type="ChEBI" id="CHEBI:137387"/>
        <dbReference type="EC" id="2.1.1.63"/>
    </reaction>
</comment>
<keyword evidence="3 8" id="KW-0489">Methyltransferase</keyword>
<dbReference type="Gene3D" id="1.10.10.10">
    <property type="entry name" value="Winged helix-like DNA-binding domain superfamily/Winged helix DNA-binding domain"/>
    <property type="match status" value="1"/>
</dbReference>
<dbReference type="InterPro" id="IPR014048">
    <property type="entry name" value="MethylDNA_cys_MeTrfase_DNA-bd"/>
</dbReference>
<evidence type="ECO:0000313" key="12">
    <source>
        <dbReference type="Proteomes" id="UP001596254"/>
    </source>
</evidence>